<dbReference type="GO" id="GO:0005634">
    <property type="term" value="C:nucleus"/>
    <property type="evidence" value="ECO:0007669"/>
    <property type="project" value="UniProtKB-SubCell"/>
</dbReference>
<evidence type="ECO:0000256" key="10">
    <source>
        <dbReference type="PROSITE-ProRule" id="PRU00125"/>
    </source>
</evidence>
<dbReference type="CDD" id="cd00086">
    <property type="entry name" value="homeodomain"/>
    <property type="match status" value="1"/>
</dbReference>
<comment type="subcellular location">
    <subcellularLocation>
        <location evidence="1 9 11">Nucleus</location>
    </subcellularLocation>
</comment>
<dbReference type="GO" id="GO:0046872">
    <property type="term" value="F:metal ion binding"/>
    <property type="evidence" value="ECO:0007669"/>
    <property type="project" value="UniProtKB-KW"/>
</dbReference>
<dbReference type="Gene3D" id="2.10.110.10">
    <property type="entry name" value="Cysteine Rich Protein"/>
    <property type="match status" value="1"/>
</dbReference>
<keyword evidence="6 9" id="KW-0238">DNA-binding</keyword>
<evidence type="ECO:0000256" key="11">
    <source>
        <dbReference type="RuleBase" id="RU000682"/>
    </source>
</evidence>
<proteinExistence type="predicted"/>
<protein>
    <submittedName>
        <fullName evidence="12">Uncharacterized protein</fullName>
    </submittedName>
</protein>
<dbReference type="SMART" id="SM00389">
    <property type="entry name" value="HOX"/>
    <property type="match status" value="1"/>
</dbReference>
<name>A0A183M838_9TREM</name>
<dbReference type="PANTHER" id="PTHR24208">
    <property type="entry name" value="LIM/HOMEOBOX PROTEIN LHX"/>
    <property type="match status" value="1"/>
</dbReference>
<dbReference type="PROSITE" id="PS50023">
    <property type="entry name" value="LIM_DOMAIN_2"/>
    <property type="match status" value="1"/>
</dbReference>
<dbReference type="PANTHER" id="PTHR24208:SF128">
    <property type="entry name" value="LIM3, ISOFORM G"/>
    <property type="match status" value="1"/>
</dbReference>
<evidence type="ECO:0000256" key="1">
    <source>
        <dbReference type="ARBA" id="ARBA00004123"/>
    </source>
</evidence>
<evidence type="ECO:0000256" key="5">
    <source>
        <dbReference type="ARBA" id="ARBA00023038"/>
    </source>
</evidence>
<evidence type="ECO:0000256" key="4">
    <source>
        <dbReference type="ARBA" id="ARBA00022833"/>
    </source>
</evidence>
<dbReference type="InterPro" id="IPR009057">
    <property type="entry name" value="Homeodomain-like_sf"/>
</dbReference>
<dbReference type="Proteomes" id="UP000277204">
    <property type="component" value="Unassembled WGS sequence"/>
</dbReference>
<feature type="DNA-binding region" description="Homeobox" evidence="9">
    <location>
        <begin position="96"/>
        <end position="155"/>
    </location>
</feature>
<evidence type="ECO:0000313" key="12">
    <source>
        <dbReference type="EMBL" id="VDO99222.1"/>
    </source>
</evidence>
<keyword evidence="5 10" id="KW-0440">LIM domain</keyword>
<keyword evidence="13" id="KW-1185">Reference proteome</keyword>
<organism evidence="12 13">
    <name type="scientific">Schistosoma margrebowiei</name>
    <dbReference type="NCBI Taxonomy" id="48269"/>
    <lineage>
        <taxon>Eukaryota</taxon>
        <taxon>Metazoa</taxon>
        <taxon>Spiralia</taxon>
        <taxon>Lophotrochozoa</taxon>
        <taxon>Platyhelminthes</taxon>
        <taxon>Trematoda</taxon>
        <taxon>Digenea</taxon>
        <taxon>Strigeidida</taxon>
        <taxon>Schistosomatoidea</taxon>
        <taxon>Schistosomatidae</taxon>
        <taxon>Schistosoma</taxon>
    </lineage>
</organism>
<dbReference type="PROSITE" id="PS00478">
    <property type="entry name" value="LIM_DOMAIN_1"/>
    <property type="match status" value="1"/>
</dbReference>
<dbReference type="GO" id="GO:0030182">
    <property type="term" value="P:neuron differentiation"/>
    <property type="evidence" value="ECO:0007669"/>
    <property type="project" value="TreeGrafter"/>
</dbReference>
<dbReference type="SMART" id="SM00132">
    <property type="entry name" value="LIM"/>
    <property type="match status" value="1"/>
</dbReference>
<dbReference type="Gene3D" id="1.10.10.60">
    <property type="entry name" value="Homeodomain-like"/>
    <property type="match status" value="1"/>
</dbReference>
<dbReference type="SUPFAM" id="SSF46689">
    <property type="entry name" value="Homeodomain-like"/>
    <property type="match status" value="1"/>
</dbReference>
<keyword evidence="2 10" id="KW-0479">Metal-binding</keyword>
<dbReference type="GO" id="GO:0000981">
    <property type="term" value="F:DNA-binding transcription factor activity, RNA polymerase II-specific"/>
    <property type="evidence" value="ECO:0007669"/>
    <property type="project" value="TreeGrafter"/>
</dbReference>
<dbReference type="InterPro" id="IPR001356">
    <property type="entry name" value="HD"/>
</dbReference>
<keyword evidence="3" id="KW-0677">Repeat</keyword>
<dbReference type="InterPro" id="IPR001781">
    <property type="entry name" value="Znf_LIM"/>
</dbReference>
<evidence type="ECO:0000256" key="3">
    <source>
        <dbReference type="ARBA" id="ARBA00022737"/>
    </source>
</evidence>
<dbReference type="AlphaFoldDB" id="A0A183M838"/>
<evidence type="ECO:0000256" key="6">
    <source>
        <dbReference type="ARBA" id="ARBA00023125"/>
    </source>
</evidence>
<dbReference type="EMBL" id="UZAI01007481">
    <property type="protein sequence ID" value="VDO99222.1"/>
    <property type="molecule type" value="Genomic_DNA"/>
</dbReference>
<dbReference type="Pfam" id="PF00412">
    <property type="entry name" value="LIM"/>
    <property type="match status" value="1"/>
</dbReference>
<dbReference type="PROSITE" id="PS50071">
    <property type="entry name" value="HOMEOBOX_2"/>
    <property type="match status" value="1"/>
</dbReference>
<keyword evidence="8 9" id="KW-0539">Nucleus</keyword>
<sequence>MFRYIKVFFFLNRINSECLFLRFGTKCAGCDKGIPPMEVVRTAQENVYHLDCFSCVTCARMLNTGDEFYLLRDRKLMCKSDFETAKAREAELDNANKRPRTTISAKQLEALKRVYGESPKPVRHIREQLSEETGLDMRVVQVWFQNRRRFGKIIHFLRCFSINFIFHSKPPSFLHQPLVK</sequence>
<dbReference type="Pfam" id="PF00046">
    <property type="entry name" value="Homeodomain"/>
    <property type="match status" value="1"/>
</dbReference>
<dbReference type="SUPFAM" id="SSF57716">
    <property type="entry name" value="Glucocorticoid receptor-like (DNA-binding domain)"/>
    <property type="match status" value="1"/>
</dbReference>
<keyword evidence="7 9" id="KW-0371">Homeobox</keyword>
<evidence type="ECO:0000313" key="13">
    <source>
        <dbReference type="Proteomes" id="UP000277204"/>
    </source>
</evidence>
<evidence type="ECO:0000256" key="2">
    <source>
        <dbReference type="ARBA" id="ARBA00022723"/>
    </source>
</evidence>
<evidence type="ECO:0000256" key="7">
    <source>
        <dbReference type="ARBA" id="ARBA00023155"/>
    </source>
</evidence>
<gene>
    <name evidence="12" type="ORF">SMRZ_LOCUS12213</name>
</gene>
<keyword evidence="4 10" id="KW-0862">Zinc</keyword>
<dbReference type="STRING" id="48269.A0A183M838"/>
<dbReference type="InterPro" id="IPR050453">
    <property type="entry name" value="LIM_Homeobox_TF"/>
</dbReference>
<dbReference type="FunFam" id="2.10.110.10:FF:000032">
    <property type="entry name" value="LIM/homeobox protein Lhx3"/>
    <property type="match status" value="1"/>
</dbReference>
<reference evidence="12 13" key="1">
    <citation type="submission" date="2018-11" db="EMBL/GenBank/DDBJ databases">
        <authorList>
            <consortium name="Pathogen Informatics"/>
        </authorList>
    </citation>
    <scope>NUCLEOTIDE SEQUENCE [LARGE SCALE GENOMIC DNA]</scope>
    <source>
        <strain evidence="12 13">Zambia</strain>
    </source>
</reference>
<dbReference type="GO" id="GO:0000977">
    <property type="term" value="F:RNA polymerase II transcription regulatory region sequence-specific DNA binding"/>
    <property type="evidence" value="ECO:0007669"/>
    <property type="project" value="TreeGrafter"/>
</dbReference>
<evidence type="ECO:0000256" key="9">
    <source>
        <dbReference type="PROSITE-ProRule" id="PRU00108"/>
    </source>
</evidence>
<evidence type="ECO:0000256" key="8">
    <source>
        <dbReference type="ARBA" id="ARBA00023242"/>
    </source>
</evidence>
<accession>A0A183M838</accession>